<dbReference type="GO" id="GO:0019139">
    <property type="term" value="F:cytokinin dehydrogenase activity"/>
    <property type="evidence" value="ECO:0007669"/>
    <property type="project" value="UniProtKB-EC"/>
</dbReference>
<dbReference type="InterPro" id="IPR050432">
    <property type="entry name" value="FAD-linked_Oxidoreductases_BP"/>
</dbReference>
<dbReference type="InterPro" id="IPR016164">
    <property type="entry name" value="FAD-linked_Oxase-like_C"/>
</dbReference>
<dbReference type="GO" id="GO:0071949">
    <property type="term" value="F:FAD binding"/>
    <property type="evidence" value="ECO:0007669"/>
    <property type="project" value="InterPro"/>
</dbReference>
<keyword evidence="8" id="KW-0732">Signal</keyword>
<dbReference type="Gene3D" id="3.30.465.10">
    <property type="match status" value="1"/>
</dbReference>
<evidence type="ECO:0000256" key="2">
    <source>
        <dbReference type="ARBA" id="ARBA00005466"/>
    </source>
</evidence>
<dbReference type="AlphaFoldDB" id="A0A830CSS7"/>
<evidence type="ECO:0000256" key="5">
    <source>
        <dbReference type="ARBA" id="ARBA00022827"/>
    </source>
</evidence>
<dbReference type="Proteomes" id="UP000653305">
    <property type="component" value="Unassembled WGS sequence"/>
</dbReference>
<feature type="signal peptide" evidence="8">
    <location>
        <begin position="1"/>
        <end position="32"/>
    </location>
</feature>
<keyword evidence="11" id="KW-1185">Reference proteome</keyword>
<feature type="chain" id="PRO_5032459707" description="cytokinin dehydrogenase" evidence="8">
    <location>
        <begin position="33"/>
        <end position="511"/>
    </location>
</feature>
<evidence type="ECO:0000313" key="11">
    <source>
        <dbReference type="Proteomes" id="UP000653305"/>
    </source>
</evidence>
<dbReference type="PROSITE" id="PS51387">
    <property type="entry name" value="FAD_PCMH"/>
    <property type="match status" value="1"/>
</dbReference>
<dbReference type="SUPFAM" id="SSF56176">
    <property type="entry name" value="FAD-binding/transporter-associated domain-like"/>
    <property type="match status" value="1"/>
</dbReference>
<proteinExistence type="inferred from homology"/>
<feature type="domain" description="FAD-binding PCMH-type" evidence="9">
    <location>
        <begin position="57"/>
        <end position="232"/>
    </location>
</feature>
<dbReference type="GO" id="GO:0009690">
    <property type="term" value="P:cytokinin metabolic process"/>
    <property type="evidence" value="ECO:0007669"/>
    <property type="project" value="InterPro"/>
</dbReference>
<evidence type="ECO:0000256" key="1">
    <source>
        <dbReference type="ARBA" id="ARBA00001974"/>
    </source>
</evidence>
<gene>
    <name evidence="10" type="ORF">PHJA_002505600</name>
</gene>
<dbReference type="InterPro" id="IPR016167">
    <property type="entry name" value="FAD-bd_PCMH_sub1"/>
</dbReference>
<accession>A0A830CSS7</accession>
<sequence>MASLPCTPPCIFVFFLFLICIIVTSPWPRAAADSYENRLHNDTLSLTEASKDYGNIFRNVSSYVLQPSSVDDIINLTRSLSNKTIAARGNGHSVRGQAMALGGVVVNMTALSDPYRIEIGGNTSSGYYADVEGGQLWIDVLRATLRHGLAPVSWTDYLYLTVGGTLSNEGISGQTFLHGPQITKVLQLEVVTGKGEFITCSPDKNPELFFGVLGGLGQFGIIIKARIVLDTAPIRAKWARTIYSDFSLFTKDQEYLISCNASSYVEGFLILNARTIKIQWSPPFSISPSQQLRIAAMLKNHKILYSIELAMYYHNQTAQTIYKEFETLHKKLNFIKGLNFSKDVSFFNFLNRVGNLDNPKRGSLLSHPWLNLFIPKSHIFDFNKRVLATMLPRRLSRTSGLFIFYPINKKRWDDRMSAVTSEVIPADKNVIYTLGLLHSSQHAEYRKYDAFNNDVMDVCRKADIKVKQYVPNYKTQEEWKRHFGFKWKIFYDRKILFDPRKKLSPGQGIFN</sequence>
<keyword evidence="4" id="KW-0285">Flavoprotein</keyword>
<organism evidence="10 11">
    <name type="scientific">Phtheirospermum japonicum</name>
    <dbReference type="NCBI Taxonomy" id="374723"/>
    <lineage>
        <taxon>Eukaryota</taxon>
        <taxon>Viridiplantae</taxon>
        <taxon>Streptophyta</taxon>
        <taxon>Embryophyta</taxon>
        <taxon>Tracheophyta</taxon>
        <taxon>Spermatophyta</taxon>
        <taxon>Magnoliopsida</taxon>
        <taxon>eudicotyledons</taxon>
        <taxon>Gunneridae</taxon>
        <taxon>Pentapetalae</taxon>
        <taxon>asterids</taxon>
        <taxon>lamiids</taxon>
        <taxon>Lamiales</taxon>
        <taxon>Orobanchaceae</taxon>
        <taxon>Orobanchaceae incertae sedis</taxon>
        <taxon>Phtheirospermum</taxon>
    </lineage>
</organism>
<evidence type="ECO:0000256" key="4">
    <source>
        <dbReference type="ARBA" id="ARBA00022630"/>
    </source>
</evidence>
<dbReference type="InterPro" id="IPR036318">
    <property type="entry name" value="FAD-bd_PCMH-like_sf"/>
</dbReference>
<dbReference type="EC" id="1.5.99.12" evidence="3"/>
<comment type="cofactor">
    <cofactor evidence="1">
        <name>FAD</name>
        <dbReference type="ChEBI" id="CHEBI:57692"/>
    </cofactor>
</comment>
<evidence type="ECO:0000313" key="10">
    <source>
        <dbReference type="EMBL" id="GFQ03618.1"/>
    </source>
</evidence>
<evidence type="ECO:0000256" key="8">
    <source>
        <dbReference type="SAM" id="SignalP"/>
    </source>
</evidence>
<dbReference type="InterPro" id="IPR016166">
    <property type="entry name" value="FAD-bd_PCMH"/>
</dbReference>
<dbReference type="PANTHER" id="PTHR13878">
    <property type="entry name" value="GULONOLACTONE OXIDASE"/>
    <property type="match status" value="1"/>
</dbReference>
<dbReference type="EMBL" id="BMAC01000850">
    <property type="protein sequence ID" value="GFQ03618.1"/>
    <property type="molecule type" value="Genomic_DNA"/>
</dbReference>
<comment type="catalytic activity">
    <reaction evidence="7">
        <text>N(6)-dimethylallyladenine + A + H2O = 3-methyl-2-butenal + adenine + AH2</text>
        <dbReference type="Rhea" id="RHEA:13625"/>
        <dbReference type="ChEBI" id="CHEBI:13193"/>
        <dbReference type="ChEBI" id="CHEBI:15377"/>
        <dbReference type="ChEBI" id="CHEBI:15825"/>
        <dbReference type="ChEBI" id="CHEBI:16708"/>
        <dbReference type="ChEBI" id="CHEBI:17499"/>
        <dbReference type="ChEBI" id="CHEBI:17660"/>
        <dbReference type="EC" id="1.5.99.12"/>
    </reaction>
</comment>
<evidence type="ECO:0000256" key="7">
    <source>
        <dbReference type="ARBA" id="ARBA00048224"/>
    </source>
</evidence>
<dbReference type="SUPFAM" id="SSF55103">
    <property type="entry name" value="FAD-linked oxidases, C-terminal domain"/>
    <property type="match status" value="1"/>
</dbReference>
<comment type="caution">
    <text evidence="10">The sequence shown here is derived from an EMBL/GenBank/DDBJ whole genome shotgun (WGS) entry which is preliminary data.</text>
</comment>
<dbReference type="InterPro" id="IPR015345">
    <property type="entry name" value="Cytokinin_DH_FAD/cytokin-bd"/>
</dbReference>
<dbReference type="Gene3D" id="3.30.43.10">
    <property type="entry name" value="Uridine Diphospho-n-acetylenolpyruvylglucosamine Reductase, domain 2"/>
    <property type="match status" value="1"/>
</dbReference>
<dbReference type="PANTHER" id="PTHR13878:SF127">
    <property type="entry name" value="CYTOKININ DEHYDROGENASE 3"/>
    <property type="match status" value="1"/>
</dbReference>
<dbReference type="InterPro" id="IPR016169">
    <property type="entry name" value="FAD-bd_PCMH_sub2"/>
</dbReference>
<reference evidence="10" key="1">
    <citation type="submission" date="2020-07" db="EMBL/GenBank/DDBJ databases">
        <title>Ethylene signaling mediates host invasion by parasitic plants.</title>
        <authorList>
            <person name="Yoshida S."/>
        </authorList>
    </citation>
    <scope>NUCLEOTIDE SEQUENCE</scope>
    <source>
        <strain evidence="10">Okayama</strain>
    </source>
</reference>
<dbReference type="Pfam" id="PF01565">
    <property type="entry name" value="FAD_binding_4"/>
    <property type="match status" value="1"/>
</dbReference>
<evidence type="ECO:0000256" key="3">
    <source>
        <dbReference type="ARBA" id="ARBA00011928"/>
    </source>
</evidence>
<dbReference type="Pfam" id="PF09265">
    <property type="entry name" value="Cytokin-bind"/>
    <property type="match status" value="1"/>
</dbReference>
<dbReference type="InterPro" id="IPR016170">
    <property type="entry name" value="Cytok_DH_C_sf"/>
</dbReference>
<protein>
    <recommendedName>
        <fullName evidence="3">cytokinin dehydrogenase</fullName>
        <ecNumber evidence="3">1.5.99.12</ecNumber>
    </recommendedName>
</protein>
<name>A0A830CSS7_9LAMI</name>
<dbReference type="Gene3D" id="3.40.462.10">
    <property type="entry name" value="FAD-linked oxidases, C-terminal domain"/>
    <property type="match status" value="1"/>
</dbReference>
<dbReference type="OrthoDB" id="415825at2759"/>
<comment type="similarity">
    <text evidence="2">Belongs to the oxygen-dependent FAD-linked oxidoreductase family.</text>
</comment>
<evidence type="ECO:0000259" key="9">
    <source>
        <dbReference type="PROSITE" id="PS51387"/>
    </source>
</evidence>
<evidence type="ECO:0000256" key="6">
    <source>
        <dbReference type="ARBA" id="ARBA00023002"/>
    </source>
</evidence>
<dbReference type="InterPro" id="IPR006094">
    <property type="entry name" value="Oxid_FAD_bind_N"/>
</dbReference>
<keyword evidence="6" id="KW-0560">Oxidoreductase</keyword>
<keyword evidence="5" id="KW-0274">FAD</keyword>